<reference evidence="1" key="1">
    <citation type="journal article" date="2022" name="bioRxiv">
        <title>Sequencing and chromosome-scale assembly of the giantPleurodeles waltlgenome.</title>
        <authorList>
            <person name="Brown T."/>
            <person name="Elewa A."/>
            <person name="Iarovenko S."/>
            <person name="Subramanian E."/>
            <person name="Araus A.J."/>
            <person name="Petzold A."/>
            <person name="Susuki M."/>
            <person name="Suzuki K.-i.T."/>
            <person name="Hayashi T."/>
            <person name="Toyoda A."/>
            <person name="Oliveira C."/>
            <person name="Osipova E."/>
            <person name="Leigh N.D."/>
            <person name="Simon A."/>
            <person name="Yun M.H."/>
        </authorList>
    </citation>
    <scope>NUCLEOTIDE SEQUENCE</scope>
    <source>
        <strain evidence="1">20211129_DDA</strain>
        <tissue evidence="1">Liver</tissue>
    </source>
</reference>
<comment type="caution">
    <text evidence="1">The sequence shown here is derived from an EMBL/GenBank/DDBJ whole genome shotgun (WGS) entry which is preliminary data.</text>
</comment>
<protein>
    <submittedName>
        <fullName evidence="1">Uncharacterized protein</fullName>
    </submittedName>
</protein>
<dbReference type="AlphaFoldDB" id="A0AAV7PIT2"/>
<accession>A0AAV7PIT2</accession>
<name>A0AAV7PIT2_PLEWA</name>
<dbReference type="Proteomes" id="UP001066276">
    <property type="component" value="Chromosome 7"/>
</dbReference>
<sequence>MRYGGCRPQGAPRYSYVTGVEGVFQDNALPEKSDTRTYSCNGGSALHYGNIKPRATRCRNVIAIQCSLLRKSHVR</sequence>
<keyword evidence="2" id="KW-1185">Reference proteome</keyword>
<evidence type="ECO:0000313" key="1">
    <source>
        <dbReference type="EMBL" id="KAJ1126754.1"/>
    </source>
</evidence>
<evidence type="ECO:0000313" key="2">
    <source>
        <dbReference type="Proteomes" id="UP001066276"/>
    </source>
</evidence>
<proteinExistence type="predicted"/>
<organism evidence="1 2">
    <name type="scientific">Pleurodeles waltl</name>
    <name type="common">Iberian ribbed newt</name>
    <dbReference type="NCBI Taxonomy" id="8319"/>
    <lineage>
        <taxon>Eukaryota</taxon>
        <taxon>Metazoa</taxon>
        <taxon>Chordata</taxon>
        <taxon>Craniata</taxon>
        <taxon>Vertebrata</taxon>
        <taxon>Euteleostomi</taxon>
        <taxon>Amphibia</taxon>
        <taxon>Batrachia</taxon>
        <taxon>Caudata</taxon>
        <taxon>Salamandroidea</taxon>
        <taxon>Salamandridae</taxon>
        <taxon>Pleurodelinae</taxon>
        <taxon>Pleurodeles</taxon>
    </lineage>
</organism>
<dbReference type="EMBL" id="JANPWB010000011">
    <property type="protein sequence ID" value="KAJ1126754.1"/>
    <property type="molecule type" value="Genomic_DNA"/>
</dbReference>
<gene>
    <name evidence="1" type="ORF">NDU88_005160</name>
</gene>